<dbReference type="Pfam" id="PF04199">
    <property type="entry name" value="Cyclase"/>
    <property type="match status" value="1"/>
</dbReference>
<reference evidence="1" key="2">
    <citation type="journal article" date="2021" name="PeerJ">
        <title>Extensive microbial diversity within the chicken gut microbiome revealed by metagenomics and culture.</title>
        <authorList>
            <person name="Gilroy R."/>
            <person name="Ravi A."/>
            <person name="Getino M."/>
            <person name="Pursley I."/>
            <person name="Horton D.L."/>
            <person name="Alikhan N.F."/>
            <person name="Baker D."/>
            <person name="Gharbi K."/>
            <person name="Hall N."/>
            <person name="Watson M."/>
            <person name="Adriaenssens E.M."/>
            <person name="Foster-Nyarko E."/>
            <person name="Jarju S."/>
            <person name="Secka A."/>
            <person name="Antonio M."/>
            <person name="Oren A."/>
            <person name="Chaudhuri R.R."/>
            <person name="La Ragione R."/>
            <person name="Hildebrand F."/>
            <person name="Pallen M.J."/>
        </authorList>
    </citation>
    <scope>NUCLEOTIDE SEQUENCE</scope>
    <source>
        <strain evidence="1">ChiSjej4B22-8148</strain>
    </source>
</reference>
<dbReference type="InterPro" id="IPR037175">
    <property type="entry name" value="KFase_sf"/>
</dbReference>
<dbReference type="Gene3D" id="3.50.30.50">
    <property type="entry name" value="Putative cyclase"/>
    <property type="match status" value="1"/>
</dbReference>
<dbReference type="AlphaFoldDB" id="A0A9D1D9K2"/>
<protein>
    <submittedName>
        <fullName evidence="1">Cyclase family protein</fullName>
    </submittedName>
</protein>
<dbReference type="GO" id="GO:0019441">
    <property type="term" value="P:L-tryptophan catabolic process to kynurenine"/>
    <property type="evidence" value="ECO:0007669"/>
    <property type="project" value="InterPro"/>
</dbReference>
<comment type="caution">
    <text evidence="1">The sequence shown here is derived from an EMBL/GenBank/DDBJ whole genome shotgun (WGS) entry which is preliminary data.</text>
</comment>
<dbReference type="EMBL" id="DVGK01000071">
    <property type="protein sequence ID" value="HIR13527.1"/>
    <property type="molecule type" value="Genomic_DNA"/>
</dbReference>
<proteinExistence type="predicted"/>
<dbReference type="PANTHER" id="PTHR31118">
    <property type="entry name" value="CYCLASE-LIKE PROTEIN 2"/>
    <property type="match status" value="1"/>
</dbReference>
<accession>A0A9D1D9K2</accession>
<reference evidence="1" key="1">
    <citation type="submission" date="2020-10" db="EMBL/GenBank/DDBJ databases">
        <authorList>
            <person name="Gilroy R."/>
        </authorList>
    </citation>
    <scope>NUCLEOTIDE SEQUENCE</scope>
    <source>
        <strain evidence="1">ChiSjej4B22-8148</strain>
    </source>
</reference>
<sequence length="215" mass="24243">MKIIDLTHTIEEKMPVFPGTPSPALTTSSFYEPDGFRETHLSLYSHNGTHMDAPAHVLKDGLTLDEMPVSQFAGKALVLDCCRLREKETITMEIIRPCIGKAKEAEFLLFHLGWDRRWGKDSYFGEYPCLDDEVIEFILRTGKKGVGFDVLGPDPIPDESLSIHKKLLNAGNLVIIENLKNLEQCGNELFWFLALPLKWENSDGAPVRAVGVWEE</sequence>
<organism evidence="1 2">
    <name type="scientific">Candidatus Choladousia intestinavium</name>
    <dbReference type="NCBI Taxonomy" id="2840727"/>
    <lineage>
        <taxon>Bacteria</taxon>
        <taxon>Bacillati</taxon>
        <taxon>Bacillota</taxon>
        <taxon>Clostridia</taxon>
        <taxon>Lachnospirales</taxon>
        <taxon>Lachnospiraceae</taxon>
        <taxon>Lachnospiraceae incertae sedis</taxon>
        <taxon>Candidatus Choladousia</taxon>
    </lineage>
</organism>
<evidence type="ECO:0000313" key="1">
    <source>
        <dbReference type="EMBL" id="HIR13527.1"/>
    </source>
</evidence>
<gene>
    <name evidence="1" type="ORF">IAB31_06350</name>
</gene>
<dbReference type="GO" id="GO:0004061">
    <property type="term" value="F:arylformamidase activity"/>
    <property type="evidence" value="ECO:0007669"/>
    <property type="project" value="InterPro"/>
</dbReference>
<dbReference type="Proteomes" id="UP000886757">
    <property type="component" value="Unassembled WGS sequence"/>
</dbReference>
<name>A0A9D1D9K2_9FIRM</name>
<dbReference type="InterPro" id="IPR007325">
    <property type="entry name" value="KFase/CYL"/>
</dbReference>
<dbReference type="PANTHER" id="PTHR31118:SF12">
    <property type="entry name" value="CYCLASE-LIKE PROTEIN 2"/>
    <property type="match status" value="1"/>
</dbReference>
<dbReference type="SUPFAM" id="SSF102198">
    <property type="entry name" value="Putative cyclase"/>
    <property type="match status" value="1"/>
</dbReference>
<evidence type="ECO:0000313" key="2">
    <source>
        <dbReference type="Proteomes" id="UP000886757"/>
    </source>
</evidence>